<dbReference type="CDD" id="cd07133">
    <property type="entry name" value="ALDH_CALDH_CalB"/>
    <property type="match status" value="1"/>
</dbReference>
<dbReference type="InterPro" id="IPR016163">
    <property type="entry name" value="Ald_DH_C"/>
</dbReference>
<dbReference type="PANTHER" id="PTHR43570">
    <property type="entry name" value="ALDEHYDE DEHYDROGENASE"/>
    <property type="match status" value="1"/>
</dbReference>
<dbReference type="AlphaFoldDB" id="A0A6M1RN09"/>
<dbReference type="GO" id="GO:0005737">
    <property type="term" value="C:cytoplasm"/>
    <property type="evidence" value="ECO:0007669"/>
    <property type="project" value="TreeGrafter"/>
</dbReference>
<evidence type="ECO:0000256" key="7">
    <source>
        <dbReference type="RuleBase" id="RU003345"/>
    </source>
</evidence>
<dbReference type="PIRSF" id="PIRSF036492">
    <property type="entry name" value="ALDH"/>
    <property type="match status" value="1"/>
</dbReference>
<feature type="active site" evidence="5 6">
    <location>
        <position position="236"/>
    </location>
</feature>
<dbReference type="SUPFAM" id="SSF53720">
    <property type="entry name" value="ALDH-like"/>
    <property type="match status" value="1"/>
</dbReference>
<sequence length="491" mass="55077">MNNAEKLSEPVMMEQETAQCSENKSAETINTLFYVQKRAFNKDRYPSYESRVADLKLLKSAIHREKENLLRALEQDFGYRSHDESMLGDIFSSLSSIDYTIKHLRRWIKPQKRKVGIVFQPAKAEIHYQPLGVVGIISPWNYPVFLTIGPLVAAIAAGNRAMIKVSEYTPATNAVLVDMLASVFPRDKVHVVEGDANVAKSFSELPFDHLLFTGSTQVGRHVMLAAADKLVPVTLELGGKSPVIIDDKIPLNEAVKRFIYGKTMNAGQTCVSPDYIYCPNERLDELVAEIRRRYESMYPSTLGNDKRTRVINPKQFERLMGYLEEAQAQGAQVVHLGELDVQPEGCFMPLTLVLGASASMKVMQEEIFGPILPILGYQDTQDVIDAINSNARPLGLYVLSFDKDFQRRFLRETHAGGVCINDAAFHVVVDDLPFGGVGDSGMGSYHGVEGFRTFSHCKSVLVRGKLFFSDMLFPPYGKKMHHLFYKFFVGE</sequence>
<comment type="similarity">
    <text evidence="1 4 7">Belongs to the aldehyde dehydrogenase family.</text>
</comment>
<comment type="caution">
    <text evidence="9">The sequence shown here is derived from an EMBL/GenBank/DDBJ whole genome shotgun (WGS) entry which is preliminary data.</text>
</comment>
<reference evidence="9 10" key="1">
    <citation type="submission" date="2020-02" db="EMBL/GenBank/DDBJ databases">
        <title>The draft genome of Grimontia sedimenta sp. nov., isolated from benthic sediments near coral reefs south of Kuwait.</title>
        <authorList>
            <person name="Mahmoud H.M."/>
            <person name="Jose L."/>
            <person name="Eapen S."/>
        </authorList>
    </citation>
    <scope>NUCLEOTIDE SEQUENCE [LARGE SCALE GENOMIC DNA]</scope>
    <source>
        <strain evidence="9 10">S25</strain>
    </source>
</reference>
<dbReference type="InterPro" id="IPR012394">
    <property type="entry name" value="Aldehyde_DH_NAD(P)"/>
</dbReference>
<keyword evidence="3" id="KW-0520">NAD</keyword>
<dbReference type="Gene3D" id="3.40.605.10">
    <property type="entry name" value="Aldehyde Dehydrogenase, Chain A, domain 1"/>
    <property type="match status" value="1"/>
</dbReference>
<dbReference type="FunFam" id="3.40.309.10:FF:000003">
    <property type="entry name" value="Aldehyde dehydrogenase"/>
    <property type="match status" value="1"/>
</dbReference>
<dbReference type="InterPro" id="IPR029510">
    <property type="entry name" value="Ald_DH_CS_GLU"/>
</dbReference>
<accession>A0A6M1RN09</accession>
<feature type="active site" evidence="5">
    <location>
        <position position="270"/>
    </location>
</feature>
<feature type="domain" description="Aldehyde dehydrogenase" evidence="8">
    <location>
        <begin position="15"/>
        <end position="460"/>
    </location>
</feature>
<name>A0A6M1RN09_9GAMM</name>
<keyword evidence="2 4" id="KW-0560">Oxidoreductase</keyword>
<evidence type="ECO:0000256" key="1">
    <source>
        <dbReference type="ARBA" id="ARBA00009986"/>
    </source>
</evidence>
<keyword evidence="10" id="KW-1185">Reference proteome</keyword>
<evidence type="ECO:0000256" key="4">
    <source>
        <dbReference type="PIRNR" id="PIRNR036492"/>
    </source>
</evidence>
<evidence type="ECO:0000256" key="5">
    <source>
        <dbReference type="PIRSR" id="PIRSR036492-1"/>
    </source>
</evidence>
<dbReference type="InterPro" id="IPR016161">
    <property type="entry name" value="Ald_DH/histidinol_DH"/>
</dbReference>
<organism evidence="9 10">
    <name type="scientific">Grimontia sedimenti</name>
    <dbReference type="NCBI Taxonomy" id="2711294"/>
    <lineage>
        <taxon>Bacteria</taxon>
        <taxon>Pseudomonadati</taxon>
        <taxon>Pseudomonadota</taxon>
        <taxon>Gammaproteobacteria</taxon>
        <taxon>Vibrionales</taxon>
        <taxon>Vibrionaceae</taxon>
        <taxon>Grimontia</taxon>
    </lineage>
</organism>
<evidence type="ECO:0000256" key="3">
    <source>
        <dbReference type="ARBA" id="ARBA00023027"/>
    </source>
</evidence>
<dbReference type="Pfam" id="PF00171">
    <property type="entry name" value="Aldedh"/>
    <property type="match status" value="1"/>
</dbReference>
<dbReference type="PANTHER" id="PTHR43570:SF20">
    <property type="entry name" value="ALDEHYDE DEHYDROGENASE ALDX-RELATED"/>
    <property type="match status" value="1"/>
</dbReference>
<dbReference type="PROSITE" id="PS00687">
    <property type="entry name" value="ALDEHYDE_DEHYDR_GLU"/>
    <property type="match status" value="1"/>
</dbReference>
<evidence type="ECO:0000259" key="8">
    <source>
        <dbReference type="Pfam" id="PF00171"/>
    </source>
</evidence>
<evidence type="ECO:0000256" key="2">
    <source>
        <dbReference type="ARBA" id="ARBA00023002"/>
    </source>
</evidence>
<dbReference type="Proteomes" id="UP000473008">
    <property type="component" value="Unassembled WGS sequence"/>
</dbReference>
<evidence type="ECO:0000313" key="9">
    <source>
        <dbReference type="EMBL" id="NGN97427.1"/>
    </source>
</evidence>
<dbReference type="EMBL" id="JAALDL010000003">
    <property type="protein sequence ID" value="NGN97427.1"/>
    <property type="molecule type" value="Genomic_DNA"/>
</dbReference>
<dbReference type="Gene3D" id="3.40.309.10">
    <property type="entry name" value="Aldehyde Dehydrogenase, Chain A, domain 2"/>
    <property type="match status" value="1"/>
</dbReference>
<dbReference type="FunFam" id="3.40.605.10:FF:000004">
    <property type="entry name" value="Aldehyde dehydrogenase"/>
    <property type="match status" value="1"/>
</dbReference>
<dbReference type="InterPro" id="IPR016162">
    <property type="entry name" value="Ald_DH_N"/>
</dbReference>
<gene>
    <name evidence="9" type="ORF">G5S52_07035</name>
</gene>
<evidence type="ECO:0000256" key="6">
    <source>
        <dbReference type="PROSITE-ProRule" id="PRU10007"/>
    </source>
</evidence>
<dbReference type="RefSeq" id="WP_165012398.1">
    <property type="nucleotide sequence ID" value="NZ_JAALDL010000003.1"/>
</dbReference>
<evidence type="ECO:0000313" key="10">
    <source>
        <dbReference type="Proteomes" id="UP000473008"/>
    </source>
</evidence>
<dbReference type="InterPro" id="IPR015590">
    <property type="entry name" value="Aldehyde_DH_dom"/>
</dbReference>
<dbReference type="GO" id="GO:0004029">
    <property type="term" value="F:aldehyde dehydrogenase (NAD+) activity"/>
    <property type="evidence" value="ECO:0007669"/>
    <property type="project" value="TreeGrafter"/>
</dbReference>
<protein>
    <recommendedName>
        <fullName evidence="4">Aldehyde dehydrogenase</fullName>
    </recommendedName>
</protein>
<dbReference type="GO" id="GO:0006081">
    <property type="term" value="P:aldehyde metabolic process"/>
    <property type="evidence" value="ECO:0007669"/>
    <property type="project" value="InterPro"/>
</dbReference>
<proteinExistence type="inferred from homology"/>